<organism evidence="2 3">
    <name type="scientific">Vineibacter terrae</name>
    <dbReference type="NCBI Taxonomy" id="2586908"/>
    <lineage>
        <taxon>Bacteria</taxon>
        <taxon>Pseudomonadati</taxon>
        <taxon>Pseudomonadota</taxon>
        <taxon>Alphaproteobacteria</taxon>
        <taxon>Hyphomicrobiales</taxon>
        <taxon>Vineibacter</taxon>
    </lineage>
</organism>
<dbReference type="OrthoDB" id="9798760at2"/>
<dbReference type="Proteomes" id="UP000321638">
    <property type="component" value="Unassembled WGS sequence"/>
</dbReference>
<keyword evidence="3" id="KW-1185">Reference proteome</keyword>
<dbReference type="Gene3D" id="3.90.960.10">
    <property type="entry name" value="YbaK/aminoacyl-tRNA synthetase-associated domain"/>
    <property type="match status" value="1"/>
</dbReference>
<dbReference type="InterPro" id="IPR007214">
    <property type="entry name" value="YbaK/aa-tRNA-synth-assoc-dom"/>
</dbReference>
<dbReference type="RefSeq" id="WP_147848373.1">
    <property type="nucleotide sequence ID" value="NZ_VDUZ01000020.1"/>
</dbReference>
<dbReference type="InterPro" id="IPR036754">
    <property type="entry name" value="YbaK/aa-tRNA-synt-asso_dom_sf"/>
</dbReference>
<dbReference type="PANTHER" id="PTHR30411">
    <property type="entry name" value="CYTOPLASMIC PROTEIN"/>
    <property type="match status" value="1"/>
</dbReference>
<gene>
    <name evidence="2" type="ORF">FHP25_18155</name>
</gene>
<protein>
    <submittedName>
        <fullName evidence="2">YbaK/EbsC family protein</fullName>
    </submittedName>
</protein>
<reference evidence="2 3" key="1">
    <citation type="submission" date="2019-06" db="EMBL/GenBank/DDBJ databases">
        <title>New taxonomy in bacterial strain CC-CFT640, isolated from vineyard.</title>
        <authorList>
            <person name="Lin S.-Y."/>
            <person name="Tsai C.-F."/>
            <person name="Young C.-C."/>
        </authorList>
    </citation>
    <scope>NUCLEOTIDE SEQUENCE [LARGE SCALE GENOMIC DNA]</scope>
    <source>
        <strain evidence="2 3">CC-CFT640</strain>
    </source>
</reference>
<accession>A0A5C8PJW0</accession>
<evidence type="ECO:0000313" key="2">
    <source>
        <dbReference type="EMBL" id="TXL74127.1"/>
    </source>
</evidence>
<evidence type="ECO:0000259" key="1">
    <source>
        <dbReference type="Pfam" id="PF04073"/>
    </source>
</evidence>
<dbReference type="PANTHER" id="PTHR30411:SF1">
    <property type="entry name" value="CYTOPLASMIC PROTEIN"/>
    <property type="match status" value="1"/>
</dbReference>
<sequence length="162" mass="16988">MPLAPSAQKVEDWLAARGLAGRVTEMPDSTRTSAEAAATIGCTVAQIAKSLLFRGRDSGRPVLVIASGTNRVDERKVAALMGERIQRPDADYVREATGYVIGGVPPIAHAQPITTLIDADLLALDPIWAAAGTPFAVFRLTAEELVALSGGQVVELKQAAKA</sequence>
<dbReference type="AlphaFoldDB" id="A0A5C8PJW0"/>
<comment type="caution">
    <text evidence="2">The sequence shown here is derived from an EMBL/GenBank/DDBJ whole genome shotgun (WGS) entry which is preliminary data.</text>
</comment>
<evidence type="ECO:0000313" key="3">
    <source>
        <dbReference type="Proteomes" id="UP000321638"/>
    </source>
</evidence>
<feature type="domain" description="YbaK/aminoacyl-tRNA synthetase-associated" evidence="1">
    <location>
        <begin position="29"/>
        <end position="147"/>
    </location>
</feature>
<dbReference type="GO" id="GO:0002161">
    <property type="term" value="F:aminoacyl-tRNA deacylase activity"/>
    <property type="evidence" value="ECO:0007669"/>
    <property type="project" value="InterPro"/>
</dbReference>
<dbReference type="SUPFAM" id="SSF55826">
    <property type="entry name" value="YbaK/ProRS associated domain"/>
    <property type="match status" value="1"/>
</dbReference>
<dbReference type="CDD" id="cd04333">
    <property type="entry name" value="ProX_deacylase"/>
    <property type="match status" value="1"/>
</dbReference>
<dbReference type="Pfam" id="PF04073">
    <property type="entry name" value="tRNA_edit"/>
    <property type="match status" value="1"/>
</dbReference>
<name>A0A5C8PJW0_9HYPH</name>
<dbReference type="EMBL" id="VDUZ01000020">
    <property type="protein sequence ID" value="TXL74127.1"/>
    <property type="molecule type" value="Genomic_DNA"/>
</dbReference>
<proteinExistence type="predicted"/>